<keyword evidence="2" id="KW-1185">Reference proteome</keyword>
<protein>
    <submittedName>
        <fullName evidence="1">Uncharacterized protein</fullName>
    </submittedName>
</protein>
<proteinExistence type="predicted"/>
<evidence type="ECO:0000313" key="2">
    <source>
        <dbReference type="Proteomes" id="UP000681290"/>
    </source>
</evidence>
<comment type="caution">
    <text evidence="1">The sequence shown here is derived from an EMBL/GenBank/DDBJ whole genome shotgun (WGS) entry which is preliminary data.</text>
</comment>
<dbReference type="Proteomes" id="UP000681290">
    <property type="component" value="Unassembled WGS sequence"/>
</dbReference>
<gene>
    <name evidence="1" type="ORF">J15TS10_51950</name>
</gene>
<dbReference type="EMBL" id="BOSM01000018">
    <property type="protein sequence ID" value="GIP61381.1"/>
    <property type="molecule type" value="Genomic_DNA"/>
</dbReference>
<evidence type="ECO:0000313" key="1">
    <source>
        <dbReference type="EMBL" id="GIP61381.1"/>
    </source>
</evidence>
<reference evidence="1 2" key="1">
    <citation type="submission" date="2021-03" db="EMBL/GenBank/DDBJ databases">
        <title>Antimicrobial resistance genes in bacteria isolated from Japanese honey, and their potential for conferring macrolide and lincosamide resistance in the American foulbrood pathogen Paenibacillus larvae.</title>
        <authorList>
            <person name="Okamoto M."/>
            <person name="Kumagai M."/>
            <person name="Kanamori H."/>
            <person name="Takamatsu D."/>
        </authorList>
    </citation>
    <scope>NUCLEOTIDE SEQUENCE [LARGE SCALE GENOMIC DNA]</scope>
    <source>
        <strain evidence="1 2">J15TS10</strain>
    </source>
</reference>
<organism evidence="1 2">
    <name type="scientific">Paenibacillus woosongensis</name>
    <dbReference type="NCBI Taxonomy" id="307580"/>
    <lineage>
        <taxon>Bacteria</taxon>
        <taxon>Bacillati</taxon>
        <taxon>Bacillota</taxon>
        <taxon>Bacilli</taxon>
        <taxon>Bacillales</taxon>
        <taxon>Paenibacillaceae</taxon>
        <taxon>Paenibacillus</taxon>
    </lineage>
</organism>
<name>A0ABQ4MZS8_9BACL</name>
<sequence length="56" mass="6091">MYMFAFGRLLAKIKLMCTSAEQAFSIGKENMQKLPSANAAQVLIKRPLKPGGGNYG</sequence>
<accession>A0ABQ4MZS8</accession>